<feature type="transmembrane region" description="Helical" evidence="9">
    <location>
        <begin position="212"/>
        <end position="237"/>
    </location>
</feature>
<name>A0A6M1RJX4_9BACT</name>
<comment type="subcellular location">
    <subcellularLocation>
        <location evidence="1 9">Cell membrane</location>
        <topology evidence="1 9">Multi-pass membrane protein</topology>
    </subcellularLocation>
</comment>
<evidence type="ECO:0000313" key="12">
    <source>
        <dbReference type="EMBL" id="NGO40368.1"/>
    </source>
</evidence>
<proteinExistence type="inferred from homology"/>
<dbReference type="Proteomes" id="UP000477311">
    <property type="component" value="Unassembled WGS sequence"/>
</dbReference>
<sequence length="313" mass="33197">MNQRDPTQPVATPRALEQRPRWAVVAERCLEFVIRLCGVSAVLFVLAIFLFVFREAAPVVTSGKVKLTEFLGSIEWYPTSAVKVRYGALALIVGSLSVTLVAMVLAVPFGLGAAVFVSEFCGRKTREALKVIIELLAAIPSVVWGFIGMTVVSPLLVKYAGAPIGVNLLNGGLILALMSVPVIVSIGEDALKAVPDSYREAALALGATRWQVVWRVLLPAARNGLLAAVLLGVGRAIGETMAVLMATGHAVQIPHGLLDSVGTLTANIAAELGEAPVGSDHYRVLFLMGVLLFLITFVVNLAADLVVRGIRKP</sequence>
<keyword evidence="4 10" id="KW-1003">Cell membrane</keyword>
<feature type="transmembrane region" description="Helical" evidence="9">
    <location>
        <begin position="86"/>
        <end position="117"/>
    </location>
</feature>
<dbReference type="InterPro" id="IPR000515">
    <property type="entry name" value="MetI-like"/>
</dbReference>
<dbReference type="AlphaFoldDB" id="A0A6M1RJX4"/>
<evidence type="ECO:0000256" key="3">
    <source>
        <dbReference type="ARBA" id="ARBA00022448"/>
    </source>
</evidence>
<keyword evidence="5 10" id="KW-0592">Phosphate transport</keyword>
<comment type="caution">
    <text evidence="12">The sequence shown here is derived from an EMBL/GenBank/DDBJ whole genome shotgun (WGS) entry which is preliminary data.</text>
</comment>
<evidence type="ECO:0000256" key="6">
    <source>
        <dbReference type="ARBA" id="ARBA00022692"/>
    </source>
</evidence>
<dbReference type="PANTHER" id="PTHR30425:SF1">
    <property type="entry name" value="PHOSPHATE TRANSPORT SYSTEM PERMEASE PROTEIN PSTC"/>
    <property type="match status" value="1"/>
</dbReference>
<dbReference type="PROSITE" id="PS50928">
    <property type="entry name" value="ABC_TM1"/>
    <property type="match status" value="1"/>
</dbReference>
<feature type="domain" description="ABC transmembrane type-1" evidence="11">
    <location>
        <begin position="92"/>
        <end position="303"/>
    </location>
</feature>
<feature type="transmembrane region" description="Helical" evidence="9">
    <location>
        <begin position="129"/>
        <end position="152"/>
    </location>
</feature>
<keyword evidence="7 9" id="KW-1133">Transmembrane helix</keyword>
<dbReference type="CDD" id="cd06261">
    <property type="entry name" value="TM_PBP2"/>
    <property type="match status" value="1"/>
</dbReference>
<comment type="function">
    <text evidence="10">Part of the binding-protein-dependent transport system for phosphate; probably responsible for the translocation of the substrate across the membrane.</text>
</comment>
<accession>A0A6M1RJX4</accession>
<evidence type="ECO:0000256" key="1">
    <source>
        <dbReference type="ARBA" id="ARBA00004651"/>
    </source>
</evidence>
<organism evidence="12 13">
    <name type="scientific">Limisphaera ngatamarikiensis</name>
    <dbReference type="NCBI Taxonomy" id="1324935"/>
    <lineage>
        <taxon>Bacteria</taxon>
        <taxon>Pseudomonadati</taxon>
        <taxon>Verrucomicrobiota</taxon>
        <taxon>Verrucomicrobiia</taxon>
        <taxon>Limisphaerales</taxon>
        <taxon>Limisphaeraceae</taxon>
        <taxon>Limisphaera</taxon>
    </lineage>
</organism>
<feature type="transmembrane region" description="Helical" evidence="9">
    <location>
        <begin position="172"/>
        <end position="191"/>
    </location>
</feature>
<dbReference type="Gene3D" id="1.10.3720.10">
    <property type="entry name" value="MetI-like"/>
    <property type="match status" value="1"/>
</dbReference>
<dbReference type="InterPro" id="IPR051124">
    <property type="entry name" value="Phosphate_Transport_Permease"/>
</dbReference>
<evidence type="ECO:0000256" key="4">
    <source>
        <dbReference type="ARBA" id="ARBA00022475"/>
    </source>
</evidence>
<dbReference type="GO" id="GO:0005886">
    <property type="term" value="C:plasma membrane"/>
    <property type="evidence" value="ECO:0007669"/>
    <property type="project" value="UniProtKB-SubCell"/>
</dbReference>
<gene>
    <name evidence="12" type="primary">pstC</name>
    <name evidence="12" type="ORF">G4L39_13320</name>
</gene>
<evidence type="ECO:0000256" key="2">
    <source>
        <dbReference type="ARBA" id="ARBA00007069"/>
    </source>
</evidence>
<dbReference type="RefSeq" id="WP_165108899.1">
    <property type="nucleotide sequence ID" value="NZ_JAAKYA010000087.1"/>
</dbReference>
<protein>
    <recommendedName>
        <fullName evidence="10">Phosphate transport system permease protein</fullName>
    </recommendedName>
</protein>
<evidence type="ECO:0000259" key="11">
    <source>
        <dbReference type="PROSITE" id="PS50928"/>
    </source>
</evidence>
<dbReference type="InterPro" id="IPR011864">
    <property type="entry name" value="Phosphate_PstC"/>
</dbReference>
<evidence type="ECO:0000256" key="7">
    <source>
        <dbReference type="ARBA" id="ARBA00022989"/>
    </source>
</evidence>
<comment type="similarity">
    <text evidence="2 10">Belongs to the binding-protein-dependent transport system permease family. CysTW subfamily.</text>
</comment>
<dbReference type="SUPFAM" id="SSF161098">
    <property type="entry name" value="MetI-like"/>
    <property type="match status" value="1"/>
</dbReference>
<evidence type="ECO:0000313" key="13">
    <source>
        <dbReference type="Proteomes" id="UP000477311"/>
    </source>
</evidence>
<dbReference type="Pfam" id="PF00528">
    <property type="entry name" value="BPD_transp_1"/>
    <property type="match status" value="1"/>
</dbReference>
<feature type="transmembrane region" description="Helical" evidence="9">
    <location>
        <begin position="32"/>
        <end position="53"/>
    </location>
</feature>
<feature type="transmembrane region" description="Helical" evidence="9">
    <location>
        <begin position="284"/>
        <end position="307"/>
    </location>
</feature>
<evidence type="ECO:0000256" key="8">
    <source>
        <dbReference type="ARBA" id="ARBA00023136"/>
    </source>
</evidence>
<reference evidence="12 13" key="1">
    <citation type="submission" date="2020-02" db="EMBL/GenBank/DDBJ databases">
        <title>Draft genome sequence of Limisphaera ngatamarikiensis NGM72.4T, a thermophilic Verrucomicrobia grouped in subdivision 3.</title>
        <authorList>
            <person name="Carere C.R."/>
            <person name="Steen J."/>
            <person name="Hugenholtz P."/>
            <person name="Stott M.B."/>
        </authorList>
    </citation>
    <scope>NUCLEOTIDE SEQUENCE [LARGE SCALE GENOMIC DNA]</scope>
    <source>
        <strain evidence="12 13">NGM72.4</strain>
    </source>
</reference>
<dbReference type="PANTHER" id="PTHR30425">
    <property type="entry name" value="PHOSPHATE TRANSPORT SYSTEM PERMEASE PROTEIN PST"/>
    <property type="match status" value="1"/>
</dbReference>
<evidence type="ECO:0000256" key="5">
    <source>
        <dbReference type="ARBA" id="ARBA00022592"/>
    </source>
</evidence>
<dbReference type="GO" id="GO:0006817">
    <property type="term" value="P:phosphate ion transport"/>
    <property type="evidence" value="ECO:0007669"/>
    <property type="project" value="UniProtKB-KW"/>
</dbReference>
<evidence type="ECO:0000256" key="10">
    <source>
        <dbReference type="RuleBase" id="RU363054"/>
    </source>
</evidence>
<keyword evidence="8 9" id="KW-0472">Membrane</keyword>
<evidence type="ECO:0000256" key="9">
    <source>
        <dbReference type="RuleBase" id="RU363032"/>
    </source>
</evidence>
<dbReference type="EMBL" id="JAAKYA010000087">
    <property type="protein sequence ID" value="NGO40368.1"/>
    <property type="molecule type" value="Genomic_DNA"/>
</dbReference>
<dbReference type="InterPro" id="IPR035906">
    <property type="entry name" value="MetI-like_sf"/>
</dbReference>
<keyword evidence="3 9" id="KW-0813">Transport</keyword>
<dbReference type="GO" id="GO:0005315">
    <property type="term" value="F:phosphate transmembrane transporter activity"/>
    <property type="evidence" value="ECO:0007669"/>
    <property type="project" value="InterPro"/>
</dbReference>
<keyword evidence="6 9" id="KW-0812">Transmembrane</keyword>
<dbReference type="NCBIfam" id="TIGR02138">
    <property type="entry name" value="phosphate_pstC"/>
    <property type="match status" value="1"/>
</dbReference>
<keyword evidence="13" id="KW-1185">Reference proteome</keyword>